<keyword evidence="3" id="KW-0597">Phosphoprotein</keyword>
<evidence type="ECO:0000256" key="4">
    <source>
        <dbReference type="ARBA" id="ARBA00022679"/>
    </source>
</evidence>
<name>A0A9W6QF78_9ACTN</name>
<accession>A0A9W6QF78</accession>
<dbReference type="InterPro" id="IPR011712">
    <property type="entry name" value="Sig_transdc_His_kin_sub3_dim/P"/>
</dbReference>
<dbReference type="Pfam" id="PF07730">
    <property type="entry name" value="HisKA_3"/>
    <property type="match status" value="1"/>
</dbReference>
<keyword evidence="10" id="KW-0812">Transmembrane</keyword>
<protein>
    <recommendedName>
        <fullName evidence="2">histidine kinase</fullName>
        <ecNumber evidence="2">2.7.13.3</ecNumber>
    </recommendedName>
</protein>
<dbReference type="InterPro" id="IPR036890">
    <property type="entry name" value="HATPase_C_sf"/>
</dbReference>
<dbReference type="PANTHER" id="PTHR24421">
    <property type="entry name" value="NITRATE/NITRITE SENSOR PROTEIN NARX-RELATED"/>
    <property type="match status" value="1"/>
</dbReference>
<dbReference type="RefSeq" id="WP_285739494.1">
    <property type="nucleotide sequence ID" value="NZ_BSSA01000029.1"/>
</dbReference>
<keyword evidence="7" id="KW-0067">ATP-binding</keyword>
<gene>
    <name evidence="12" type="ORF">Kpho02_61710</name>
</gene>
<dbReference type="PANTHER" id="PTHR24421:SF10">
    <property type="entry name" value="NITRATE_NITRITE SENSOR PROTEIN NARQ"/>
    <property type="match status" value="1"/>
</dbReference>
<evidence type="ECO:0000256" key="8">
    <source>
        <dbReference type="ARBA" id="ARBA00023012"/>
    </source>
</evidence>
<evidence type="ECO:0000313" key="12">
    <source>
        <dbReference type="EMBL" id="GLW73873.1"/>
    </source>
</evidence>
<evidence type="ECO:0000313" key="13">
    <source>
        <dbReference type="Proteomes" id="UP001165041"/>
    </source>
</evidence>
<dbReference type="Gene3D" id="1.20.5.1930">
    <property type="match status" value="1"/>
</dbReference>
<keyword evidence="6 12" id="KW-0418">Kinase</keyword>
<evidence type="ECO:0000256" key="7">
    <source>
        <dbReference type="ARBA" id="ARBA00022840"/>
    </source>
</evidence>
<evidence type="ECO:0000256" key="9">
    <source>
        <dbReference type="SAM" id="MobiDB-lite"/>
    </source>
</evidence>
<dbReference type="AlphaFoldDB" id="A0A9W6QF78"/>
<organism evidence="12 13">
    <name type="scientific">Kitasatospora phosalacinea</name>
    <dbReference type="NCBI Taxonomy" id="2065"/>
    <lineage>
        <taxon>Bacteria</taxon>
        <taxon>Bacillati</taxon>
        <taxon>Actinomycetota</taxon>
        <taxon>Actinomycetes</taxon>
        <taxon>Kitasatosporales</taxon>
        <taxon>Streptomycetaceae</taxon>
        <taxon>Kitasatospora</taxon>
    </lineage>
</organism>
<dbReference type="CDD" id="cd16917">
    <property type="entry name" value="HATPase_UhpB-NarQ-NarX-like"/>
    <property type="match status" value="1"/>
</dbReference>
<evidence type="ECO:0000256" key="1">
    <source>
        <dbReference type="ARBA" id="ARBA00000085"/>
    </source>
</evidence>
<dbReference type="InterPro" id="IPR050482">
    <property type="entry name" value="Sensor_HK_TwoCompSys"/>
</dbReference>
<feature type="transmembrane region" description="Helical" evidence="10">
    <location>
        <begin position="121"/>
        <end position="138"/>
    </location>
</feature>
<evidence type="ECO:0000259" key="11">
    <source>
        <dbReference type="Pfam" id="PF07730"/>
    </source>
</evidence>
<dbReference type="EMBL" id="BSSA01000029">
    <property type="protein sequence ID" value="GLW73873.1"/>
    <property type="molecule type" value="Genomic_DNA"/>
</dbReference>
<keyword evidence="10" id="KW-0472">Membrane</keyword>
<feature type="transmembrane region" description="Helical" evidence="10">
    <location>
        <begin position="97"/>
        <end position="115"/>
    </location>
</feature>
<dbReference type="SUPFAM" id="SSF55874">
    <property type="entry name" value="ATPase domain of HSP90 chaperone/DNA topoisomerase II/histidine kinase"/>
    <property type="match status" value="1"/>
</dbReference>
<dbReference type="GO" id="GO:0000155">
    <property type="term" value="F:phosphorelay sensor kinase activity"/>
    <property type="evidence" value="ECO:0007669"/>
    <property type="project" value="InterPro"/>
</dbReference>
<dbReference type="GO" id="GO:0046983">
    <property type="term" value="F:protein dimerization activity"/>
    <property type="evidence" value="ECO:0007669"/>
    <property type="project" value="InterPro"/>
</dbReference>
<reference evidence="12" key="1">
    <citation type="submission" date="2023-02" db="EMBL/GenBank/DDBJ databases">
        <title>Kitasatospora phosalacinea NBRC 14627.</title>
        <authorList>
            <person name="Ichikawa N."/>
            <person name="Sato H."/>
            <person name="Tonouchi N."/>
        </authorList>
    </citation>
    <scope>NUCLEOTIDE SEQUENCE</scope>
    <source>
        <strain evidence="12">NBRC 14627</strain>
    </source>
</reference>
<comment type="caution">
    <text evidence="12">The sequence shown here is derived from an EMBL/GenBank/DDBJ whole genome shotgun (WGS) entry which is preliminary data.</text>
</comment>
<evidence type="ECO:0000256" key="6">
    <source>
        <dbReference type="ARBA" id="ARBA00022777"/>
    </source>
</evidence>
<evidence type="ECO:0000256" key="2">
    <source>
        <dbReference type="ARBA" id="ARBA00012438"/>
    </source>
</evidence>
<dbReference type="GO" id="GO:0005524">
    <property type="term" value="F:ATP binding"/>
    <property type="evidence" value="ECO:0007669"/>
    <property type="project" value="UniProtKB-KW"/>
</dbReference>
<keyword evidence="4" id="KW-0808">Transferase</keyword>
<proteinExistence type="predicted"/>
<keyword evidence="8" id="KW-0902">Two-component regulatory system</keyword>
<keyword evidence="10" id="KW-1133">Transmembrane helix</keyword>
<feature type="domain" description="Signal transduction histidine kinase subgroup 3 dimerisation and phosphoacceptor" evidence="11">
    <location>
        <begin position="171"/>
        <end position="236"/>
    </location>
</feature>
<evidence type="ECO:0000256" key="5">
    <source>
        <dbReference type="ARBA" id="ARBA00022741"/>
    </source>
</evidence>
<dbReference type="Gene3D" id="3.30.565.10">
    <property type="entry name" value="Histidine kinase-like ATPase, C-terminal domain"/>
    <property type="match status" value="1"/>
</dbReference>
<comment type="catalytic activity">
    <reaction evidence="1">
        <text>ATP + protein L-histidine = ADP + protein N-phospho-L-histidine.</text>
        <dbReference type="EC" id="2.7.13.3"/>
    </reaction>
</comment>
<feature type="transmembrane region" description="Helical" evidence="10">
    <location>
        <begin position="61"/>
        <end position="85"/>
    </location>
</feature>
<sequence length="390" mass="40907">MSGERTRPWATYGRRGLVVLLTAGAVQNGAAVAGGDYATARTVLAVLCGAALLVPRSPWFLAPVLTVVATGLWGWTMLPLLLVALFDLASRRRGREAVACCLVVLAANAAAPAAVSLWRPQAYGAALFLLLALVGGLWQGNRRRLVASLHTEVEHLRVERELREAAARAAERSRIAAEMHDVLAHRLSLIALHAGVLAARTGSVPEPVADRLALLRTTATEALTDLRDVLGALHDGTGDEEGGGARTPVLRDVHELVEQAREAGQPVEVSVAGDPQRAPAAHRLALYRIVQEGLTNARKHAAGAPVRLRLDYGPPATVVELVNGPGRPAPGTDLSAPASGFGLVGLGERVHALGGHLDAGPNGSGSWRLAARLPHPSYPSHPEQNGGPRP</sequence>
<keyword evidence="5" id="KW-0547">Nucleotide-binding</keyword>
<feature type="region of interest" description="Disordered" evidence="9">
    <location>
        <begin position="365"/>
        <end position="390"/>
    </location>
</feature>
<evidence type="ECO:0000256" key="3">
    <source>
        <dbReference type="ARBA" id="ARBA00022553"/>
    </source>
</evidence>
<dbReference type="EC" id="2.7.13.3" evidence="2"/>
<evidence type="ECO:0000256" key="10">
    <source>
        <dbReference type="SAM" id="Phobius"/>
    </source>
</evidence>
<dbReference type="GO" id="GO:0016020">
    <property type="term" value="C:membrane"/>
    <property type="evidence" value="ECO:0007669"/>
    <property type="project" value="InterPro"/>
</dbReference>
<dbReference type="Proteomes" id="UP001165041">
    <property type="component" value="Unassembled WGS sequence"/>
</dbReference>